<dbReference type="InterPro" id="IPR000835">
    <property type="entry name" value="HTH_MarR-typ"/>
</dbReference>
<evidence type="ECO:0000256" key="1">
    <source>
        <dbReference type="ARBA" id="ARBA00023015"/>
    </source>
</evidence>
<dbReference type="Pfam" id="PF01047">
    <property type="entry name" value="MarR"/>
    <property type="match status" value="1"/>
</dbReference>
<protein>
    <submittedName>
        <fullName evidence="5">MarR family transcriptional regulator</fullName>
    </submittedName>
</protein>
<keyword evidence="2" id="KW-0238">DNA-binding</keyword>
<comment type="caution">
    <text evidence="5">The sequence shown here is derived from an EMBL/GenBank/DDBJ whole genome shotgun (WGS) entry which is preliminary data.</text>
</comment>
<dbReference type="GO" id="GO:0003700">
    <property type="term" value="F:DNA-binding transcription factor activity"/>
    <property type="evidence" value="ECO:0007669"/>
    <property type="project" value="InterPro"/>
</dbReference>
<evidence type="ECO:0000256" key="3">
    <source>
        <dbReference type="ARBA" id="ARBA00023163"/>
    </source>
</evidence>
<dbReference type="PANTHER" id="PTHR42756:SF1">
    <property type="entry name" value="TRANSCRIPTIONAL REPRESSOR OF EMRAB OPERON"/>
    <property type="match status" value="1"/>
</dbReference>
<dbReference type="PROSITE" id="PS50995">
    <property type="entry name" value="HTH_MARR_2"/>
    <property type="match status" value="1"/>
</dbReference>
<dbReference type="RefSeq" id="WP_115483123.1">
    <property type="nucleotide sequence ID" value="NZ_QRCT01000050.1"/>
</dbReference>
<evidence type="ECO:0000313" key="5">
    <source>
        <dbReference type="EMBL" id="RDU21960.1"/>
    </source>
</evidence>
<keyword evidence="3" id="KW-0804">Transcription</keyword>
<accession>A0A371ARA0</accession>
<name>A0A371ARA0_9FIRM</name>
<dbReference type="Proteomes" id="UP000255036">
    <property type="component" value="Unassembled WGS sequence"/>
</dbReference>
<dbReference type="InterPro" id="IPR036388">
    <property type="entry name" value="WH-like_DNA-bd_sf"/>
</dbReference>
<dbReference type="PRINTS" id="PR00598">
    <property type="entry name" value="HTHMARR"/>
</dbReference>
<reference evidence="5 6" key="1">
    <citation type="submission" date="2018-07" db="EMBL/GenBank/DDBJ databases">
        <title>Anaerosacharophilus polymeroproducens gen. nov. sp. nov., an anaerobic bacterium isolated from salt field.</title>
        <authorList>
            <person name="Kim W."/>
            <person name="Yang S.-H."/>
            <person name="Oh J."/>
            <person name="Lee J.-H."/>
            <person name="Kwon K.K."/>
        </authorList>
    </citation>
    <scope>NUCLEOTIDE SEQUENCE [LARGE SCALE GENOMIC DNA]</scope>
    <source>
        <strain evidence="5 6">MCWD5</strain>
    </source>
</reference>
<keyword evidence="6" id="KW-1185">Reference proteome</keyword>
<feature type="domain" description="HTH marR-type" evidence="4">
    <location>
        <begin position="9"/>
        <end position="140"/>
    </location>
</feature>
<dbReference type="InterPro" id="IPR036390">
    <property type="entry name" value="WH_DNA-bd_sf"/>
</dbReference>
<evidence type="ECO:0000259" key="4">
    <source>
        <dbReference type="PROSITE" id="PS50995"/>
    </source>
</evidence>
<dbReference type="SMART" id="SM00347">
    <property type="entry name" value="HTH_MARR"/>
    <property type="match status" value="1"/>
</dbReference>
<dbReference type="GO" id="GO:0003677">
    <property type="term" value="F:DNA binding"/>
    <property type="evidence" value="ECO:0007669"/>
    <property type="project" value="UniProtKB-KW"/>
</dbReference>
<organism evidence="5 6">
    <name type="scientific">Anaerosacchariphilus polymeriproducens</name>
    <dbReference type="NCBI Taxonomy" id="1812858"/>
    <lineage>
        <taxon>Bacteria</taxon>
        <taxon>Bacillati</taxon>
        <taxon>Bacillota</taxon>
        <taxon>Clostridia</taxon>
        <taxon>Lachnospirales</taxon>
        <taxon>Lachnospiraceae</taxon>
        <taxon>Anaerosacchariphilus</taxon>
    </lineage>
</organism>
<evidence type="ECO:0000256" key="2">
    <source>
        <dbReference type="ARBA" id="ARBA00023125"/>
    </source>
</evidence>
<evidence type="ECO:0000313" key="6">
    <source>
        <dbReference type="Proteomes" id="UP000255036"/>
    </source>
</evidence>
<dbReference type="Gene3D" id="1.10.10.10">
    <property type="entry name" value="Winged helix-like DNA-binding domain superfamily/Winged helix DNA-binding domain"/>
    <property type="match status" value="1"/>
</dbReference>
<dbReference type="EMBL" id="QRCT01000050">
    <property type="protein sequence ID" value="RDU21960.1"/>
    <property type="molecule type" value="Genomic_DNA"/>
</dbReference>
<dbReference type="PANTHER" id="PTHR42756">
    <property type="entry name" value="TRANSCRIPTIONAL REGULATOR, MARR"/>
    <property type="match status" value="1"/>
</dbReference>
<keyword evidence="1" id="KW-0805">Transcription regulation</keyword>
<gene>
    <name evidence="5" type="ORF">DWV06_15605</name>
</gene>
<dbReference type="AlphaFoldDB" id="A0A371ARA0"/>
<proteinExistence type="predicted"/>
<sequence>MKMNEEVFRQDMFQYVDRIKDLLSMEVWQNVLLDCSKNEIFVLWLLYRKKEVNMTQIAEYIHVPLNTATGIISRMEKRDLVSRERSRDDKRIVTIRLGLNGEEQIQVMMKEFMFYSRKMIEVFSAEEMELFFRIMNKLEEIMKEERNTGKEKKKVKKILIE</sequence>
<dbReference type="SUPFAM" id="SSF46785">
    <property type="entry name" value="Winged helix' DNA-binding domain"/>
    <property type="match status" value="1"/>
</dbReference>
<dbReference type="OrthoDB" id="327696at2"/>